<evidence type="ECO:0000313" key="8">
    <source>
        <dbReference type="EMBL" id="MEJ2867480.1"/>
    </source>
</evidence>
<feature type="transmembrane region" description="Helical" evidence="6">
    <location>
        <begin position="25"/>
        <end position="51"/>
    </location>
</feature>
<dbReference type="Pfam" id="PF01061">
    <property type="entry name" value="ABC2_membrane"/>
    <property type="match status" value="1"/>
</dbReference>
<feature type="transmembrane region" description="Helical" evidence="6">
    <location>
        <begin position="174"/>
        <end position="192"/>
    </location>
</feature>
<keyword evidence="3 6" id="KW-1133">Transmembrane helix</keyword>
<dbReference type="PIRSF" id="PIRSF006648">
    <property type="entry name" value="DrrB"/>
    <property type="match status" value="1"/>
</dbReference>
<evidence type="ECO:0000256" key="1">
    <source>
        <dbReference type="ARBA" id="ARBA00004141"/>
    </source>
</evidence>
<dbReference type="InterPro" id="IPR013525">
    <property type="entry name" value="ABC2_TM"/>
</dbReference>
<comment type="subcellular location">
    <subcellularLocation>
        <location evidence="6">Cell membrane</location>
        <topology evidence="6">Multi-pass membrane protein</topology>
    </subcellularLocation>
    <subcellularLocation>
        <location evidence="1">Membrane</location>
        <topology evidence="1">Multi-pass membrane protein</topology>
    </subcellularLocation>
</comment>
<proteinExistence type="inferred from homology"/>
<accession>A0ABU8MLE8</accession>
<dbReference type="PROSITE" id="PS51012">
    <property type="entry name" value="ABC_TM2"/>
    <property type="match status" value="1"/>
</dbReference>
<evidence type="ECO:0000256" key="3">
    <source>
        <dbReference type="ARBA" id="ARBA00022989"/>
    </source>
</evidence>
<dbReference type="InterPro" id="IPR047817">
    <property type="entry name" value="ABC2_TM_bact-type"/>
</dbReference>
<protein>
    <recommendedName>
        <fullName evidence="6">Transport permease protein</fullName>
    </recommendedName>
</protein>
<keyword evidence="9" id="KW-1185">Reference proteome</keyword>
<name>A0ABU8MLE8_9PSEU</name>
<dbReference type="Proteomes" id="UP001385809">
    <property type="component" value="Unassembled WGS sequence"/>
</dbReference>
<sequence length="257" mass="26897">MTAATAPVADVWTMSRRQLRRIRRYPSLTVMLVGLPVVFLLLFVFVLGGTLSGGLGGSSYVDYVVPGVLAMTVASVVQGPIISVAQDMSEGIIARFRTMAIFRPSVLAGHVLGGLLQAVLGVVVVLGVSVAIGFRPDAGLAGWAGVLGLVVAFGAVLTWLAVAMGLAADSVETASNVGLPLTLLPFLGSGFVPTDSMPGPLRVFAEYQPFTPVTETLRGFLLAAPVPPSTWLLALGWCALIGVGGYLWARRGYERRS</sequence>
<comment type="similarity">
    <text evidence="6">Belongs to the ABC-2 integral membrane protein family.</text>
</comment>
<keyword evidence="4 6" id="KW-0472">Membrane</keyword>
<feature type="transmembrane region" description="Helical" evidence="6">
    <location>
        <begin position="63"/>
        <end position="85"/>
    </location>
</feature>
<evidence type="ECO:0000256" key="5">
    <source>
        <dbReference type="ARBA" id="ARBA00023251"/>
    </source>
</evidence>
<keyword evidence="5" id="KW-0046">Antibiotic resistance</keyword>
<keyword evidence="6" id="KW-1003">Cell membrane</keyword>
<dbReference type="EMBL" id="JBBEGN010000002">
    <property type="protein sequence ID" value="MEJ2867480.1"/>
    <property type="molecule type" value="Genomic_DNA"/>
</dbReference>
<reference evidence="8 9" key="1">
    <citation type="submission" date="2024-03" db="EMBL/GenBank/DDBJ databases">
        <title>Actinomycetospora sp. OC33-EN08, a novel actinomycete isolated from wild orchid (Aerides multiflora).</title>
        <authorList>
            <person name="Suriyachadkun C."/>
        </authorList>
    </citation>
    <scope>NUCLEOTIDE SEQUENCE [LARGE SCALE GENOMIC DNA]</scope>
    <source>
        <strain evidence="8 9">OC33-EN08</strain>
    </source>
</reference>
<keyword evidence="6" id="KW-0813">Transport</keyword>
<evidence type="ECO:0000256" key="2">
    <source>
        <dbReference type="ARBA" id="ARBA00022692"/>
    </source>
</evidence>
<dbReference type="InterPro" id="IPR051784">
    <property type="entry name" value="Nod_factor_ABC_transporter"/>
</dbReference>
<feature type="transmembrane region" description="Helical" evidence="6">
    <location>
        <begin position="230"/>
        <end position="249"/>
    </location>
</feature>
<dbReference type="InterPro" id="IPR000412">
    <property type="entry name" value="ABC_2_transport"/>
</dbReference>
<evidence type="ECO:0000313" key="9">
    <source>
        <dbReference type="Proteomes" id="UP001385809"/>
    </source>
</evidence>
<feature type="transmembrane region" description="Helical" evidence="6">
    <location>
        <begin position="106"/>
        <end position="134"/>
    </location>
</feature>
<evidence type="ECO:0000259" key="7">
    <source>
        <dbReference type="PROSITE" id="PS51012"/>
    </source>
</evidence>
<comment type="caution">
    <text evidence="8">The sequence shown here is derived from an EMBL/GenBank/DDBJ whole genome shotgun (WGS) entry which is preliminary data.</text>
</comment>
<dbReference type="RefSeq" id="WP_337694082.1">
    <property type="nucleotide sequence ID" value="NZ_JBBEGN010000002.1"/>
</dbReference>
<feature type="domain" description="ABC transmembrane type-2" evidence="7">
    <location>
        <begin position="27"/>
        <end position="256"/>
    </location>
</feature>
<dbReference type="PANTHER" id="PTHR43229">
    <property type="entry name" value="NODULATION PROTEIN J"/>
    <property type="match status" value="1"/>
</dbReference>
<evidence type="ECO:0000256" key="4">
    <source>
        <dbReference type="ARBA" id="ARBA00023136"/>
    </source>
</evidence>
<feature type="transmembrane region" description="Helical" evidence="6">
    <location>
        <begin position="140"/>
        <end position="162"/>
    </location>
</feature>
<keyword evidence="2 6" id="KW-0812">Transmembrane</keyword>
<evidence type="ECO:0000256" key="6">
    <source>
        <dbReference type="RuleBase" id="RU361157"/>
    </source>
</evidence>
<organism evidence="8 9">
    <name type="scientific">Actinomycetospora aurantiaca</name>
    <dbReference type="NCBI Taxonomy" id="3129233"/>
    <lineage>
        <taxon>Bacteria</taxon>
        <taxon>Bacillati</taxon>
        <taxon>Actinomycetota</taxon>
        <taxon>Actinomycetes</taxon>
        <taxon>Pseudonocardiales</taxon>
        <taxon>Pseudonocardiaceae</taxon>
        <taxon>Actinomycetospora</taxon>
    </lineage>
</organism>
<dbReference type="PANTHER" id="PTHR43229:SF2">
    <property type="entry name" value="NODULATION PROTEIN J"/>
    <property type="match status" value="1"/>
</dbReference>
<gene>
    <name evidence="8" type="ORF">WCD74_06865</name>
</gene>